<dbReference type="SUPFAM" id="SSF52058">
    <property type="entry name" value="L domain-like"/>
    <property type="match status" value="1"/>
</dbReference>
<feature type="compositionally biased region" description="Basic and acidic residues" evidence="1">
    <location>
        <begin position="11"/>
        <end position="27"/>
    </location>
</feature>
<dbReference type="EMBL" id="JACEIK010000410">
    <property type="protein sequence ID" value="MCD7456588.1"/>
    <property type="molecule type" value="Genomic_DNA"/>
</dbReference>
<sequence length="309" mass="35547">MARGQGKKNQAKSESDDKMIEQNKPNDDIDSNNLLEEEDDETLLNTCLLIVDFILEYCSGFEKIELLNLQKINLVSIRTCRYRNQIVKIQAPTLEHLSYSGSLSQDLDVVECLNLKSLNLSYVTISDRFLQNLICRSKLLESLILLEVSLEMFNFYRSPSLKILKIQDSEGIRVIDAPNLVSLEYMGNQIPILEIATASRQLKASKIVFRCYNDNVNADWFCKLRMFLSNWISWCHVTLCFLISNEINWEDLRLSHRFANPKPKVDVLNVSFSALNWECPTFVDALLWSCRPRKLNLDSASEESESLSS</sequence>
<evidence type="ECO:0000313" key="4">
    <source>
        <dbReference type="Proteomes" id="UP000823775"/>
    </source>
</evidence>
<evidence type="ECO:0000259" key="2">
    <source>
        <dbReference type="Pfam" id="PF24758"/>
    </source>
</evidence>
<proteinExistence type="predicted"/>
<keyword evidence="4" id="KW-1185">Reference proteome</keyword>
<organism evidence="3 4">
    <name type="scientific">Datura stramonium</name>
    <name type="common">Jimsonweed</name>
    <name type="synonym">Common thornapple</name>
    <dbReference type="NCBI Taxonomy" id="4076"/>
    <lineage>
        <taxon>Eukaryota</taxon>
        <taxon>Viridiplantae</taxon>
        <taxon>Streptophyta</taxon>
        <taxon>Embryophyta</taxon>
        <taxon>Tracheophyta</taxon>
        <taxon>Spermatophyta</taxon>
        <taxon>Magnoliopsida</taxon>
        <taxon>eudicotyledons</taxon>
        <taxon>Gunneridae</taxon>
        <taxon>Pentapetalae</taxon>
        <taxon>asterids</taxon>
        <taxon>lamiids</taxon>
        <taxon>Solanales</taxon>
        <taxon>Solanaceae</taxon>
        <taxon>Solanoideae</taxon>
        <taxon>Datureae</taxon>
        <taxon>Datura</taxon>
    </lineage>
</organism>
<evidence type="ECO:0000313" key="3">
    <source>
        <dbReference type="EMBL" id="MCD7456588.1"/>
    </source>
</evidence>
<dbReference type="InterPro" id="IPR055411">
    <property type="entry name" value="LRR_FXL15/At3g58940/PEG3-like"/>
</dbReference>
<accession>A0ABS8SCL0</accession>
<comment type="caution">
    <text evidence="3">The sequence shown here is derived from an EMBL/GenBank/DDBJ whole genome shotgun (WGS) entry which is preliminary data.</text>
</comment>
<reference evidence="3 4" key="1">
    <citation type="journal article" date="2021" name="BMC Genomics">
        <title>Datura genome reveals duplications of psychoactive alkaloid biosynthetic genes and high mutation rate following tissue culture.</title>
        <authorList>
            <person name="Rajewski A."/>
            <person name="Carter-House D."/>
            <person name="Stajich J."/>
            <person name="Litt A."/>
        </authorList>
    </citation>
    <scope>NUCLEOTIDE SEQUENCE [LARGE SCALE GENOMIC DNA]</scope>
    <source>
        <strain evidence="3">AR-01</strain>
    </source>
</reference>
<feature type="domain" description="F-box/LRR-repeat protein 15/At3g58940/PEG3-like LRR" evidence="2">
    <location>
        <begin position="114"/>
        <end position="183"/>
    </location>
</feature>
<dbReference type="Proteomes" id="UP000823775">
    <property type="component" value="Unassembled WGS sequence"/>
</dbReference>
<protein>
    <recommendedName>
        <fullName evidence="2">F-box/LRR-repeat protein 15/At3g58940/PEG3-like LRR domain-containing protein</fullName>
    </recommendedName>
</protein>
<dbReference type="PANTHER" id="PTHR34145">
    <property type="entry name" value="OS02G0105600 PROTEIN"/>
    <property type="match status" value="1"/>
</dbReference>
<dbReference type="InterPro" id="IPR053772">
    <property type="entry name" value="At1g61320/At1g61330-like"/>
</dbReference>
<name>A0ABS8SCL0_DATST</name>
<dbReference type="PANTHER" id="PTHR34145:SF68">
    <property type="entry name" value="FBD DOMAIN-CONTAINING PROTEIN"/>
    <property type="match status" value="1"/>
</dbReference>
<feature type="compositionally biased region" description="Basic residues" evidence="1">
    <location>
        <begin position="1"/>
        <end position="10"/>
    </location>
</feature>
<gene>
    <name evidence="3" type="ORF">HAX54_032307</name>
</gene>
<dbReference type="Pfam" id="PF24758">
    <property type="entry name" value="LRR_At5g56370"/>
    <property type="match status" value="1"/>
</dbReference>
<evidence type="ECO:0000256" key="1">
    <source>
        <dbReference type="SAM" id="MobiDB-lite"/>
    </source>
</evidence>
<feature type="region of interest" description="Disordered" evidence="1">
    <location>
        <begin position="1"/>
        <end position="34"/>
    </location>
</feature>